<dbReference type="SMART" id="SM00704">
    <property type="entry name" value="ZnF_CDGSH"/>
    <property type="match status" value="2"/>
</dbReference>
<gene>
    <name evidence="6" type="ORF">MNBD_GAMMA05-827</name>
</gene>
<keyword evidence="3" id="KW-0408">Iron</keyword>
<dbReference type="GO" id="GO:0046872">
    <property type="term" value="F:metal ion binding"/>
    <property type="evidence" value="ECO:0007669"/>
    <property type="project" value="UniProtKB-KW"/>
</dbReference>
<dbReference type="EMBL" id="UOFE01000015">
    <property type="protein sequence ID" value="VAW51314.1"/>
    <property type="molecule type" value="Genomic_DNA"/>
</dbReference>
<dbReference type="PANTHER" id="PTHR46491:SF3">
    <property type="entry name" value="CDGSH IRON-SULFUR DOMAIN-CONTAINING PROTEIN 3, MITOCHONDRIAL"/>
    <property type="match status" value="1"/>
</dbReference>
<dbReference type="AlphaFoldDB" id="A0A3B0X5V8"/>
<dbReference type="InterPro" id="IPR018967">
    <property type="entry name" value="FeS-contain_CDGSH-typ"/>
</dbReference>
<dbReference type="GO" id="GO:0005739">
    <property type="term" value="C:mitochondrion"/>
    <property type="evidence" value="ECO:0007669"/>
    <property type="project" value="TreeGrafter"/>
</dbReference>
<keyword evidence="1" id="KW-0001">2Fe-2S</keyword>
<feature type="domain" description="Iron-binding zinc finger CDGSH type" evidence="5">
    <location>
        <begin position="47"/>
        <end position="78"/>
    </location>
</feature>
<dbReference type="EC" id="1.4.1.13" evidence="6"/>
<keyword evidence="4" id="KW-0411">Iron-sulfur</keyword>
<evidence type="ECO:0000259" key="5">
    <source>
        <dbReference type="SMART" id="SM00704"/>
    </source>
</evidence>
<dbReference type="InterPro" id="IPR042216">
    <property type="entry name" value="MitoNEET_CISD"/>
</dbReference>
<reference evidence="6" key="1">
    <citation type="submission" date="2018-06" db="EMBL/GenBank/DDBJ databases">
        <authorList>
            <person name="Zhirakovskaya E."/>
        </authorList>
    </citation>
    <scope>NUCLEOTIDE SEQUENCE</scope>
</reference>
<dbReference type="InterPro" id="IPR052950">
    <property type="entry name" value="CISD"/>
</dbReference>
<evidence type="ECO:0000256" key="1">
    <source>
        <dbReference type="ARBA" id="ARBA00022714"/>
    </source>
</evidence>
<dbReference type="GO" id="GO:0004355">
    <property type="term" value="F:glutamate synthase (NADPH) activity"/>
    <property type="evidence" value="ECO:0007669"/>
    <property type="project" value="UniProtKB-EC"/>
</dbReference>
<keyword evidence="6" id="KW-0560">Oxidoreductase</keyword>
<sequence length="78" mass="8492">MPEAISPQNAPYAVNVEAGETYHWCSCGRSKNKPFCDGSHQGTKFEPIAFTAEKTETTYLCGCKKTGNTPFCDGSHSK</sequence>
<name>A0A3B0X5V8_9ZZZZ</name>
<accession>A0A3B0X5V8</accession>
<dbReference type="Pfam" id="PF09360">
    <property type="entry name" value="zf-CDGSH"/>
    <property type="match status" value="2"/>
</dbReference>
<dbReference type="GO" id="GO:0051537">
    <property type="term" value="F:2 iron, 2 sulfur cluster binding"/>
    <property type="evidence" value="ECO:0007669"/>
    <property type="project" value="UniProtKB-KW"/>
</dbReference>
<evidence type="ECO:0000256" key="2">
    <source>
        <dbReference type="ARBA" id="ARBA00022723"/>
    </source>
</evidence>
<proteinExistence type="predicted"/>
<dbReference type="Gene3D" id="3.40.5.90">
    <property type="entry name" value="CDGSH iron-sulfur domain, mitoNEET-type"/>
    <property type="match status" value="2"/>
</dbReference>
<feature type="domain" description="Iron-binding zinc finger CDGSH type" evidence="5">
    <location>
        <begin position="9"/>
        <end position="46"/>
    </location>
</feature>
<evidence type="ECO:0000256" key="3">
    <source>
        <dbReference type="ARBA" id="ARBA00023004"/>
    </source>
</evidence>
<protein>
    <submittedName>
        <fullName evidence="6">Glutamate synthase [NADPH] large chain</fullName>
        <ecNumber evidence="6">1.4.1.13</ecNumber>
    </submittedName>
</protein>
<evidence type="ECO:0000313" key="6">
    <source>
        <dbReference type="EMBL" id="VAW51314.1"/>
    </source>
</evidence>
<dbReference type="PANTHER" id="PTHR46491">
    <property type="entry name" value="CDGSH IRON SULFUR DOMAIN PROTEIN HOMOLOG"/>
    <property type="match status" value="1"/>
</dbReference>
<evidence type="ECO:0000256" key="4">
    <source>
        <dbReference type="ARBA" id="ARBA00023014"/>
    </source>
</evidence>
<keyword evidence="2" id="KW-0479">Metal-binding</keyword>
<organism evidence="6">
    <name type="scientific">hydrothermal vent metagenome</name>
    <dbReference type="NCBI Taxonomy" id="652676"/>
    <lineage>
        <taxon>unclassified sequences</taxon>
        <taxon>metagenomes</taxon>
        <taxon>ecological metagenomes</taxon>
    </lineage>
</organism>